<evidence type="ECO:0000313" key="6">
    <source>
        <dbReference type="Proteomes" id="UP000243498"/>
    </source>
</evidence>
<dbReference type="InterPro" id="IPR014612">
    <property type="entry name" value="Pop7/Rpp20"/>
</dbReference>
<dbReference type="GO" id="GO:0001682">
    <property type="term" value="P:tRNA 5'-leader removal"/>
    <property type="evidence" value="ECO:0007669"/>
    <property type="project" value="InterPro"/>
</dbReference>
<dbReference type="PANTHER" id="PTHR28256:SF1">
    <property type="entry name" value="RIBONUCLEASES P_MRP PROTEIN SUBUNIT POP7"/>
    <property type="match status" value="1"/>
</dbReference>
<reference evidence="5 6" key="1">
    <citation type="journal article" date="2016" name="Genome Biol. Evol.">
        <title>Divergent and convergent evolution of fungal pathogenicity.</title>
        <authorList>
            <person name="Shang Y."/>
            <person name="Xiao G."/>
            <person name="Zheng P."/>
            <person name="Cen K."/>
            <person name="Zhan S."/>
            <person name="Wang C."/>
        </authorList>
    </citation>
    <scope>NUCLEOTIDE SEQUENCE [LARGE SCALE GENOMIC DNA]</scope>
    <source>
        <strain evidence="5 6">RCEF 4871</strain>
    </source>
</reference>
<evidence type="ECO:0000256" key="1">
    <source>
        <dbReference type="ARBA" id="ARBA00004123"/>
    </source>
</evidence>
<evidence type="ECO:0000256" key="3">
    <source>
        <dbReference type="ARBA" id="ARBA00023242"/>
    </source>
</evidence>
<name>A0A167GV50_METRR</name>
<dbReference type="Gene3D" id="3.30.110.20">
    <property type="entry name" value="Alba-like domain"/>
    <property type="match status" value="1"/>
</dbReference>
<dbReference type="Pfam" id="PF12328">
    <property type="entry name" value="Rpp20"/>
    <property type="match status" value="1"/>
</dbReference>
<keyword evidence="3" id="KW-0539">Nucleus</keyword>
<comment type="subcellular location">
    <subcellularLocation>
        <location evidence="1">Nucleus</location>
    </subcellularLocation>
</comment>
<dbReference type="GO" id="GO:0000294">
    <property type="term" value="P:nuclear-transcribed mRNA catabolic process, RNase MRP-dependent"/>
    <property type="evidence" value="ECO:0007669"/>
    <property type="project" value="TreeGrafter"/>
</dbReference>
<dbReference type="GO" id="GO:0003723">
    <property type="term" value="F:RNA binding"/>
    <property type="evidence" value="ECO:0007669"/>
    <property type="project" value="TreeGrafter"/>
</dbReference>
<keyword evidence="6" id="KW-1185">Reference proteome</keyword>
<dbReference type="GO" id="GO:0006364">
    <property type="term" value="P:rRNA processing"/>
    <property type="evidence" value="ECO:0007669"/>
    <property type="project" value="TreeGrafter"/>
</dbReference>
<gene>
    <name evidence="5" type="ORF">NOR_02768</name>
</gene>
<feature type="region of interest" description="Disordered" evidence="4">
    <location>
        <begin position="1"/>
        <end position="37"/>
    </location>
</feature>
<dbReference type="GO" id="GO:0034965">
    <property type="term" value="P:intronic box C/D snoRNA processing"/>
    <property type="evidence" value="ECO:0007669"/>
    <property type="project" value="TreeGrafter"/>
</dbReference>
<accession>A0A167GV50</accession>
<dbReference type="AlphaFoldDB" id="A0A167GV50"/>
<keyword evidence="2" id="KW-0819">tRNA processing</keyword>
<proteinExistence type="predicted"/>
<dbReference type="InterPro" id="IPR036882">
    <property type="entry name" value="Alba-like_dom_sf"/>
</dbReference>
<protein>
    <submittedName>
        <fullName evidence="5">Ribonuclease P/MRP, subunit POP7</fullName>
    </submittedName>
</protein>
<dbReference type="GO" id="GO:0000172">
    <property type="term" value="C:ribonuclease MRP complex"/>
    <property type="evidence" value="ECO:0007669"/>
    <property type="project" value="InterPro"/>
</dbReference>
<comment type="caution">
    <text evidence="5">The sequence shown here is derived from an EMBL/GenBank/DDBJ whole genome shotgun (WGS) entry which is preliminary data.</text>
</comment>
<dbReference type="OrthoDB" id="5416589at2759"/>
<dbReference type="EMBL" id="AZHC01000006">
    <property type="protein sequence ID" value="OAA47132.1"/>
    <property type="molecule type" value="Genomic_DNA"/>
</dbReference>
<evidence type="ECO:0000313" key="5">
    <source>
        <dbReference type="EMBL" id="OAA47132.1"/>
    </source>
</evidence>
<sequence length="166" mass="18026">MAKMQQSLELPRIKKNPPISHGAKIQKRPLNRPHMPASSKAPVVYVSSHTPFVAAVKRVRKLLTKSLGNTAAAPKNASVHMRVQALRHTTNTAYGIASPTAVTVLGTGKVVEKTLRVAAWFEQQGDCDVQLRTKTVGTVDDVIVEGGDDLSRVRRVSCLEVVVTLK</sequence>
<evidence type="ECO:0000256" key="4">
    <source>
        <dbReference type="SAM" id="MobiDB-lite"/>
    </source>
</evidence>
<dbReference type="STRING" id="1081105.A0A167GV50"/>
<dbReference type="GO" id="GO:0004526">
    <property type="term" value="F:ribonuclease P activity"/>
    <property type="evidence" value="ECO:0007669"/>
    <property type="project" value="TreeGrafter"/>
</dbReference>
<organism evidence="5 6">
    <name type="scientific">Metarhizium rileyi (strain RCEF 4871)</name>
    <name type="common">Nomuraea rileyi</name>
    <dbReference type="NCBI Taxonomy" id="1649241"/>
    <lineage>
        <taxon>Eukaryota</taxon>
        <taxon>Fungi</taxon>
        <taxon>Dikarya</taxon>
        <taxon>Ascomycota</taxon>
        <taxon>Pezizomycotina</taxon>
        <taxon>Sordariomycetes</taxon>
        <taxon>Hypocreomycetidae</taxon>
        <taxon>Hypocreales</taxon>
        <taxon>Clavicipitaceae</taxon>
        <taxon>Metarhizium</taxon>
    </lineage>
</organism>
<dbReference type="OMA" id="SSRTPFM"/>
<dbReference type="Proteomes" id="UP000243498">
    <property type="component" value="Unassembled WGS sequence"/>
</dbReference>
<dbReference type="InterPro" id="IPR020241">
    <property type="entry name" value="RNase_P/MRP_Pop7_fungi"/>
</dbReference>
<dbReference type="GO" id="GO:0000171">
    <property type="term" value="F:ribonuclease MRP activity"/>
    <property type="evidence" value="ECO:0007669"/>
    <property type="project" value="TreeGrafter"/>
</dbReference>
<evidence type="ECO:0000256" key="2">
    <source>
        <dbReference type="ARBA" id="ARBA00022694"/>
    </source>
</evidence>
<dbReference type="PANTHER" id="PTHR28256">
    <property type="entry name" value="RIBONUCLEASES P/MRP PROTEIN SUBUNIT POP7"/>
    <property type="match status" value="1"/>
</dbReference>
<dbReference type="GO" id="GO:0005655">
    <property type="term" value="C:nucleolar ribonuclease P complex"/>
    <property type="evidence" value="ECO:0007669"/>
    <property type="project" value="InterPro"/>
</dbReference>